<dbReference type="EMBL" id="SNWD01000014">
    <property type="protein sequence ID" value="TDN79049.1"/>
    <property type="molecule type" value="Genomic_DNA"/>
</dbReference>
<dbReference type="PIRSF" id="PIRSF015761">
    <property type="entry name" value="Protein_L"/>
    <property type="match status" value="1"/>
</dbReference>
<organism evidence="2 3">
    <name type="scientific">Stakelama pacifica</name>
    <dbReference type="NCBI Taxonomy" id="517720"/>
    <lineage>
        <taxon>Bacteria</taxon>
        <taxon>Pseudomonadati</taxon>
        <taxon>Pseudomonadota</taxon>
        <taxon>Alphaproteobacteria</taxon>
        <taxon>Sphingomonadales</taxon>
        <taxon>Sphingomonadaceae</taxon>
        <taxon>Stakelama</taxon>
    </lineage>
</organism>
<proteinExistence type="predicted"/>
<name>A0A4R6FCU6_9SPHN</name>
<gene>
    <name evidence="2" type="ORF">EV664_11485</name>
</gene>
<dbReference type="AlphaFoldDB" id="A0A4R6FCU6"/>
<keyword evidence="3" id="KW-1185">Reference proteome</keyword>
<dbReference type="InterPro" id="IPR024230">
    <property type="entry name" value="GspL_cyto_dom"/>
</dbReference>
<evidence type="ECO:0000259" key="1">
    <source>
        <dbReference type="Pfam" id="PF05134"/>
    </source>
</evidence>
<comment type="caution">
    <text evidence="2">The sequence shown here is derived from an EMBL/GenBank/DDBJ whole genome shotgun (WGS) entry which is preliminary data.</text>
</comment>
<protein>
    <submittedName>
        <fullName evidence="2">General secretion pathway protein L</fullName>
    </submittedName>
</protein>
<dbReference type="Proteomes" id="UP000295493">
    <property type="component" value="Unassembled WGS sequence"/>
</dbReference>
<dbReference type="InterPro" id="IPR007812">
    <property type="entry name" value="T2SS_protein-GspL"/>
</dbReference>
<evidence type="ECO:0000313" key="2">
    <source>
        <dbReference type="EMBL" id="TDN79049.1"/>
    </source>
</evidence>
<dbReference type="SUPFAM" id="SSF53067">
    <property type="entry name" value="Actin-like ATPase domain"/>
    <property type="match status" value="1"/>
</dbReference>
<feature type="domain" description="GspL cytoplasmic actin-ATPase-like" evidence="1">
    <location>
        <begin position="22"/>
        <end position="196"/>
    </location>
</feature>
<dbReference type="InterPro" id="IPR043129">
    <property type="entry name" value="ATPase_NBD"/>
</dbReference>
<dbReference type="GO" id="GO:0015627">
    <property type="term" value="C:type II protein secretion system complex"/>
    <property type="evidence" value="ECO:0007669"/>
    <property type="project" value="InterPro"/>
</dbReference>
<reference evidence="2 3" key="1">
    <citation type="submission" date="2019-03" db="EMBL/GenBank/DDBJ databases">
        <title>Genomic Encyclopedia of Type Strains, Phase IV (KMG-IV): sequencing the most valuable type-strain genomes for metagenomic binning, comparative biology and taxonomic classification.</title>
        <authorList>
            <person name="Goeker M."/>
        </authorList>
    </citation>
    <scope>NUCLEOTIDE SEQUENCE [LARGE SCALE GENOMIC DNA]</scope>
    <source>
        <strain evidence="2 3">DSM 25059</strain>
    </source>
</reference>
<accession>A0A4R6FCU6</accession>
<dbReference type="RefSeq" id="WP_162848886.1">
    <property type="nucleotide sequence ID" value="NZ_BMLU01000013.1"/>
</dbReference>
<dbReference type="Gene3D" id="3.30.420.380">
    <property type="match status" value="1"/>
</dbReference>
<evidence type="ECO:0000313" key="3">
    <source>
        <dbReference type="Proteomes" id="UP000295493"/>
    </source>
</evidence>
<dbReference type="GO" id="GO:0009276">
    <property type="term" value="C:Gram-negative-bacterium-type cell wall"/>
    <property type="evidence" value="ECO:0007669"/>
    <property type="project" value="InterPro"/>
</dbReference>
<sequence>MPRDRGIWAISDTGISIVDPDGPATILVPGESVRLLAVDLPLASRAKRREALPFAIEDRIADSPDRVHLALGVEVAPKCYLVGVVAHDRMEAWIAIAEAAGLGHAAMVPDMLALPVPEKEQWAVEVAGARALVRTGDGAGFALPAAMLEGAWRRAGEPAVIGYGTPLPETMGAARAPGDIARELARPALDLRQGIYARRGGRSTSGAGRRLGWILGIGLAAHATIAAADTMMLRTIADRREAEVRTLAAQMAPGAALDGDPRDSVPGMLPAPAGNDRFLPLLDRISTALGPVAPAIAMHSIAYRANAMTLDMGTLEPDAVPRIRAALADAAIDASVTNAPDGSIRVEAKLP</sequence>
<dbReference type="Pfam" id="PF05134">
    <property type="entry name" value="T2SSL"/>
    <property type="match status" value="1"/>
</dbReference>
<dbReference type="CDD" id="cd24017">
    <property type="entry name" value="ASKHA_T2SSL_N"/>
    <property type="match status" value="1"/>
</dbReference>
<dbReference type="NCBIfam" id="TIGR01709">
    <property type="entry name" value="typeII_sec_gspL"/>
    <property type="match status" value="1"/>
</dbReference>
<dbReference type="GO" id="GO:0015628">
    <property type="term" value="P:protein secretion by the type II secretion system"/>
    <property type="evidence" value="ECO:0007669"/>
    <property type="project" value="InterPro"/>
</dbReference>